<sequence length="117" mass="13050">MTRTVPRPRRTPRFELVPGFRRANESDKRDDPDDLDGLKKLDGLASVASMSVLVVASTDGSKWIAVISVLLTSLVVLGRYGLCVAARRLEILTRRCRTLLAWLWPCGRNGTSFLDVH</sequence>
<evidence type="ECO:0000313" key="2">
    <source>
        <dbReference type="EMBL" id="QCD93350.1"/>
    </source>
</evidence>
<feature type="transmembrane region" description="Helical" evidence="1">
    <location>
        <begin position="63"/>
        <end position="85"/>
    </location>
</feature>
<dbReference type="AlphaFoldDB" id="A0A4D6LXW5"/>
<dbReference type="Proteomes" id="UP000501690">
    <property type="component" value="Linkage Group LG5"/>
</dbReference>
<gene>
    <name evidence="2" type="ORF">DEO72_LG5g1425</name>
</gene>
<keyword evidence="3" id="KW-1185">Reference proteome</keyword>
<reference evidence="2 3" key="1">
    <citation type="submission" date="2019-04" db="EMBL/GenBank/DDBJ databases">
        <title>An improved genome assembly and genetic linkage map for asparagus bean, Vigna unguiculata ssp. sesquipedialis.</title>
        <authorList>
            <person name="Xia Q."/>
            <person name="Zhang R."/>
            <person name="Dong Y."/>
        </authorList>
    </citation>
    <scope>NUCLEOTIDE SEQUENCE [LARGE SCALE GENOMIC DNA]</scope>
    <source>
        <tissue evidence="2">Leaf</tissue>
    </source>
</reference>
<keyword evidence="1" id="KW-0472">Membrane</keyword>
<name>A0A4D6LXW5_VIGUN</name>
<accession>A0A4D6LXW5</accession>
<keyword evidence="1" id="KW-0812">Transmembrane</keyword>
<evidence type="ECO:0000256" key="1">
    <source>
        <dbReference type="SAM" id="Phobius"/>
    </source>
</evidence>
<dbReference type="EMBL" id="CP039349">
    <property type="protein sequence ID" value="QCD93350.1"/>
    <property type="molecule type" value="Genomic_DNA"/>
</dbReference>
<proteinExistence type="predicted"/>
<protein>
    <submittedName>
        <fullName evidence="2">Uncharacterized protein</fullName>
    </submittedName>
</protein>
<keyword evidence="1" id="KW-1133">Transmembrane helix</keyword>
<organism evidence="2 3">
    <name type="scientific">Vigna unguiculata</name>
    <name type="common">Cowpea</name>
    <dbReference type="NCBI Taxonomy" id="3917"/>
    <lineage>
        <taxon>Eukaryota</taxon>
        <taxon>Viridiplantae</taxon>
        <taxon>Streptophyta</taxon>
        <taxon>Embryophyta</taxon>
        <taxon>Tracheophyta</taxon>
        <taxon>Spermatophyta</taxon>
        <taxon>Magnoliopsida</taxon>
        <taxon>eudicotyledons</taxon>
        <taxon>Gunneridae</taxon>
        <taxon>Pentapetalae</taxon>
        <taxon>rosids</taxon>
        <taxon>fabids</taxon>
        <taxon>Fabales</taxon>
        <taxon>Fabaceae</taxon>
        <taxon>Papilionoideae</taxon>
        <taxon>50 kb inversion clade</taxon>
        <taxon>NPAAA clade</taxon>
        <taxon>indigoferoid/millettioid clade</taxon>
        <taxon>Phaseoleae</taxon>
        <taxon>Vigna</taxon>
    </lineage>
</organism>
<evidence type="ECO:0000313" key="3">
    <source>
        <dbReference type="Proteomes" id="UP000501690"/>
    </source>
</evidence>